<dbReference type="EMBL" id="CP046052">
    <property type="protein sequence ID" value="QGM46821.1"/>
    <property type="molecule type" value="Genomic_DNA"/>
</dbReference>
<keyword evidence="1" id="KW-1133">Transmembrane helix</keyword>
<reference evidence="2 3" key="1">
    <citation type="submission" date="2019-11" db="EMBL/GenBank/DDBJ databases">
        <title>The genome sequence of Methylocystis heyeri.</title>
        <authorList>
            <person name="Oshkin I.Y."/>
            <person name="Miroshnikov K."/>
            <person name="Dedysh S.N."/>
        </authorList>
    </citation>
    <scope>NUCLEOTIDE SEQUENCE [LARGE SCALE GENOMIC DNA]</scope>
    <source>
        <strain evidence="2 3">H2</strain>
    </source>
</reference>
<dbReference type="InterPro" id="IPR054636">
    <property type="entry name" value="CydP"/>
</dbReference>
<protein>
    <submittedName>
        <fullName evidence="2">Phosphoglycerate mutase</fullName>
    </submittedName>
</protein>
<sequence length="55" mass="6184">MIRRSLAREIAAALAFKAAAIAVLYFLFFDHGRRTKVTPETMTSFLLDAQTPARQ</sequence>
<keyword evidence="3" id="KW-1185">Reference proteome</keyword>
<accession>A0A6B8KIF1</accession>
<dbReference type="Proteomes" id="UP000309061">
    <property type="component" value="Chromosome"/>
</dbReference>
<keyword evidence="1" id="KW-0812">Transmembrane</keyword>
<proteinExistence type="predicted"/>
<evidence type="ECO:0000256" key="1">
    <source>
        <dbReference type="SAM" id="Phobius"/>
    </source>
</evidence>
<organism evidence="2 3">
    <name type="scientific">Methylocystis heyeri</name>
    <dbReference type="NCBI Taxonomy" id="391905"/>
    <lineage>
        <taxon>Bacteria</taxon>
        <taxon>Pseudomonadati</taxon>
        <taxon>Pseudomonadota</taxon>
        <taxon>Alphaproteobacteria</taxon>
        <taxon>Hyphomicrobiales</taxon>
        <taxon>Methylocystaceae</taxon>
        <taxon>Methylocystis</taxon>
    </lineage>
</organism>
<name>A0A6B8KIF1_9HYPH</name>
<keyword evidence="1" id="KW-0472">Membrane</keyword>
<dbReference type="AlphaFoldDB" id="A0A6B8KIF1"/>
<feature type="transmembrane region" description="Helical" evidence="1">
    <location>
        <begin position="12"/>
        <end position="29"/>
    </location>
</feature>
<dbReference type="NCBIfam" id="NF045611">
    <property type="entry name" value="small_CydP"/>
    <property type="match status" value="1"/>
</dbReference>
<dbReference type="KEGG" id="mhey:H2LOC_014575"/>
<evidence type="ECO:0000313" key="3">
    <source>
        <dbReference type="Proteomes" id="UP000309061"/>
    </source>
</evidence>
<evidence type="ECO:0000313" key="2">
    <source>
        <dbReference type="EMBL" id="QGM46821.1"/>
    </source>
</evidence>
<gene>
    <name evidence="2" type="ORF">H2LOC_014575</name>
</gene>
<dbReference type="RefSeq" id="WP_136497711.1">
    <property type="nucleotide sequence ID" value="NZ_CP046052.1"/>
</dbReference>